<name>A0ABY1QE07_9BURK</name>
<protein>
    <submittedName>
        <fullName evidence="2">NAD(P)-dependent dehydrogenase, short-chain alcohol dehydrogenase family</fullName>
    </submittedName>
</protein>
<dbReference type="EMBL" id="FXUL01000012">
    <property type="protein sequence ID" value="SMP67046.1"/>
    <property type="molecule type" value="Genomic_DNA"/>
</dbReference>
<dbReference type="InterPro" id="IPR002347">
    <property type="entry name" value="SDR_fam"/>
</dbReference>
<evidence type="ECO:0000313" key="3">
    <source>
        <dbReference type="Proteomes" id="UP001158049"/>
    </source>
</evidence>
<comment type="similarity">
    <text evidence="1">Belongs to the short-chain dehydrogenases/reductases (SDR) family.</text>
</comment>
<dbReference type="PANTHER" id="PTHR42760:SF135">
    <property type="entry name" value="BLL7886 PROTEIN"/>
    <property type="match status" value="1"/>
</dbReference>
<dbReference type="PRINTS" id="PR00080">
    <property type="entry name" value="SDRFAMILY"/>
</dbReference>
<dbReference type="Proteomes" id="UP001158049">
    <property type="component" value="Unassembled WGS sequence"/>
</dbReference>
<dbReference type="InterPro" id="IPR036291">
    <property type="entry name" value="NAD(P)-bd_dom_sf"/>
</dbReference>
<keyword evidence="3" id="KW-1185">Reference proteome</keyword>
<comment type="caution">
    <text evidence="2">The sequence shown here is derived from an EMBL/GenBank/DDBJ whole genome shotgun (WGS) entry which is preliminary data.</text>
</comment>
<dbReference type="RefSeq" id="WP_283443286.1">
    <property type="nucleotide sequence ID" value="NZ_FXUL01000012.1"/>
</dbReference>
<reference evidence="2 3" key="1">
    <citation type="submission" date="2017-05" db="EMBL/GenBank/DDBJ databases">
        <authorList>
            <person name="Varghese N."/>
            <person name="Submissions S."/>
        </authorList>
    </citation>
    <scope>NUCLEOTIDE SEQUENCE [LARGE SCALE GENOMIC DNA]</scope>
    <source>
        <strain evidence="2 3">DSM 26001</strain>
    </source>
</reference>
<gene>
    <name evidence="2" type="ORF">SAMN06295970_11287</name>
</gene>
<dbReference type="PANTHER" id="PTHR42760">
    <property type="entry name" value="SHORT-CHAIN DEHYDROGENASES/REDUCTASES FAMILY MEMBER"/>
    <property type="match status" value="1"/>
</dbReference>
<organism evidence="2 3">
    <name type="scientific">Noviherbaspirillum suwonense</name>
    <dbReference type="NCBI Taxonomy" id="1224511"/>
    <lineage>
        <taxon>Bacteria</taxon>
        <taxon>Pseudomonadati</taxon>
        <taxon>Pseudomonadota</taxon>
        <taxon>Betaproteobacteria</taxon>
        <taxon>Burkholderiales</taxon>
        <taxon>Oxalobacteraceae</taxon>
        <taxon>Noviherbaspirillum</taxon>
    </lineage>
</organism>
<accession>A0ABY1QE07</accession>
<dbReference type="SUPFAM" id="SSF51735">
    <property type="entry name" value="NAD(P)-binding Rossmann-fold domains"/>
    <property type="match status" value="1"/>
</dbReference>
<evidence type="ECO:0000313" key="2">
    <source>
        <dbReference type="EMBL" id="SMP67046.1"/>
    </source>
</evidence>
<dbReference type="Pfam" id="PF13561">
    <property type="entry name" value="adh_short_C2"/>
    <property type="match status" value="1"/>
</dbReference>
<sequence length="259" mass="26969">MDRAIESIFRLDGRLALVTGASGGLGRHFARVLARAGADVVVTARRAEKLASLVDEIGALGVNAVAVGLDVTQSAAVHGCFDEIDARAGCPDIVVNNAGVTITKALLEQTEQDWDSVVDTNLKGSWLIAQEAARRMVAAGKGGSLVNVASILGQRVAGGVAPYAISKAALVQATKTLALELARYDIRANGLLPGYIVTDLNRDFLASQAGEKLRSRIPTRRFGLPEDLDGPLLLLASEAGRHMSGAIVAVDGGHLVSSL</sequence>
<dbReference type="Gene3D" id="3.40.50.720">
    <property type="entry name" value="NAD(P)-binding Rossmann-like Domain"/>
    <property type="match status" value="1"/>
</dbReference>
<evidence type="ECO:0000256" key="1">
    <source>
        <dbReference type="ARBA" id="ARBA00006484"/>
    </source>
</evidence>
<dbReference type="PRINTS" id="PR00081">
    <property type="entry name" value="GDHRDH"/>
</dbReference>
<proteinExistence type="inferred from homology"/>